<dbReference type="Proteomes" id="UP001140096">
    <property type="component" value="Unassembled WGS sequence"/>
</dbReference>
<sequence length="303" mass="32745">MATLGRVYPCHVALLNCNQIHPSLPQSLSLANSPWPVTSAPATKPAASLDDSASHDMLDFWRPLCPAAPPTSQPLRSRIRPSDTAMLNVWLCPEIDSRQRRERARRRKAEQLAERMTALVQASDINKGRKEEPPRGTKRKNIERVEDTEVAVVPLLPSSPDLARPQSLLIPALLPKGMLRSQADPAPTQPKAPPALDLACEVPAASRVGADDMPFGLGLDLGFDIAQSAAKRGPLSGGGSGMSSSIMEIAEFLERDIDVFTPLSARPPRSAAAVPNMPTGRLNVQSPASKQRELIEDILKLSF</sequence>
<proteinExistence type="predicted"/>
<dbReference type="EMBL" id="JANBUP010000010">
    <property type="protein sequence ID" value="KAJ2813975.1"/>
    <property type="molecule type" value="Genomic_DNA"/>
</dbReference>
<evidence type="ECO:0000313" key="1">
    <source>
        <dbReference type="EMBL" id="KAJ2813975.1"/>
    </source>
</evidence>
<name>A0ACC1LRK9_9FUNG</name>
<gene>
    <name evidence="1" type="ORF">H4S07_000269</name>
</gene>
<accession>A0ACC1LRK9</accession>
<comment type="caution">
    <text evidence="1">The sequence shown here is derived from an EMBL/GenBank/DDBJ whole genome shotgun (WGS) entry which is preliminary data.</text>
</comment>
<reference evidence="1" key="1">
    <citation type="submission" date="2022-07" db="EMBL/GenBank/DDBJ databases">
        <title>Phylogenomic reconstructions and comparative analyses of Kickxellomycotina fungi.</title>
        <authorList>
            <person name="Reynolds N.K."/>
            <person name="Stajich J.E."/>
            <person name="Barry K."/>
            <person name="Grigoriev I.V."/>
            <person name="Crous P."/>
            <person name="Smith M.E."/>
        </authorList>
    </citation>
    <scope>NUCLEOTIDE SEQUENCE</scope>
    <source>
        <strain evidence="1">CBS 102833</strain>
    </source>
</reference>
<evidence type="ECO:0000313" key="2">
    <source>
        <dbReference type="Proteomes" id="UP001140096"/>
    </source>
</evidence>
<organism evidence="1 2">
    <name type="scientific">Coemansia furcata</name>
    <dbReference type="NCBI Taxonomy" id="417177"/>
    <lineage>
        <taxon>Eukaryota</taxon>
        <taxon>Fungi</taxon>
        <taxon>Fungi incertae sedis</taxon>
        <taxon>Zoopagomycota</taxon>
        <taxon>Kickxellomycotina</taxon>
        <taxon>Kickxellomycetes</taxon>
        <taxon>Kickxellales</taxon>
        <taxon>Kickxellaceae</taxon>
        <taxon>Coemansia</taxon>
    </lineage>
</organism>
<protein>
    <submittedName>
        <fullName evidence="1">Uncharacterized protein</fullName>
    </submittedName>
</protein>
<keyword evidence="2" id="KW-1185">Reference proteome</keyword>